<dbReference type="InterPro" id="IPR003688">
    <property type="entry name" value="TraG/VirD4"/>
</dbReference>
<keyword evidence="8" id="KW-1185">Reference proteome</keyword>
<proteinExistence type="inferred from homology"/>
<reference evidence="7 8" key="1">
    <citation type="submission" date="2018-01" db="EMBL/GenBank/DDBJ databases">
        <title>Deinococcus koreensis sp. nov., a radiation-resistant bacterium isolated from river water.</title>
        <authorList>
            <person name="Choi A."/>
        </authorList>
    </citation>
    <scope>NUCLEOTIDE SEQUENCE [LARGE SCALE GENOMIC DNA]</scope>
    <source>
        <strain evidence="7 8">SJW1-2</strain>
    </source>
</reference>
<dbReference type="EMBL" id="PPPD01000002">
    <property type="protein sequence ID" value="PNY79663.1"/>
    <property type="molecule type" value="Genomic_DNA"/>
</dbReference>
<keyword evidence="5" id="KW-1133">Transmembrane helix</keyword>
<comment type="similarity">
    <text evidence="2">Belongs to the VirD4/TraG family.</text>
</comment>
<evidence type="ECO:0000256" key="4">
    <source>
        <dbReference type="ARBA" id="ARBA00022692"/>
    </source>
</evidence>
<evidence type="ECO:0000313" key="8">
    <source>
        <dbReference type="Proteomes" id="UP000236379"/>
    </source>
</evidence>
<evidence type="ECO:0000256" key="2">
    <source>
        <dbReference type="ARBA" id="ARBA00008806"/>
    </source>
</evidence>
<dbReference type="InterPro" id="IPR027417">
    <property type="entry name" value="P-loop_NTPase"/>
</dbReference>
<dbReference type="Pfam" id="PF02534">
    <property type="entry name" value="T4SS-DNA_transf"/>
    <property type="match status" value="1"/>
</dbReference>
<evidence type="ECO:0000256" key="3">
    <source>
        <dbReference type="ARBA" id="ARBA00022475"/>
    </source>
</evidence>
<comment type="subcellular location">
    <subcellularLocation>
        <location evidence="1">Cell membrane</location>
        <topology evidence="1">Multi-pass membrane protein</topology>
    </subcellularLocation>
</comment>
<dbReference type="CDD" id="cd01127">
    <property type="entry name" value="TrwB_TraG_TraD_VirD4"/>
    <property type="match status" value="1"/>
</dbReference>
<keyword evidence="4" id="KW-0812">Transmembrane</keyword>
<evidence type="ECO:0000256" key="6">
    <source>
        <dbReference type="ARBA" id="ARBA00023136"/>
    </source>
</evidence>
<dbReference type="RefSeq" id="WP_103313647.1">
    <property type="nucleotide sequence ID" value="NZ_PPPD01000002.1"/>
</dbReference>
<protein>
    <submittedName>
        <fullName evidence="7">Type IV secretion system protein VirD4</fullName>
    </submittedName>
</protein>
<dbReference type="GO" id="GO:0005886">
    <property type="term" value="C:plasma membrane"/>
    <property type="evidence" value="ECO:0007669"/>
    <property type="project" value="UniProtKB-SubCell"/>
</dbReference>
<name>A0A2K3USZ3_9DEIO</name>
<evidence type="ECO:0000256" key="5">
    <source>
        <dbReference type="ARBA" id="ARBA00022989"/>
    </source>
</evidence>
<evidence type="ECO:0000313" key="7">
    <source>
        <dbReference type="EMBL" id="PNY79663.1"/>
    </source>
</evidence>
<dbReference type="SUPFAM" id="SSF52540">
    <property type="entry name" value="P-loop containing nucleoside triphosphate hydrolases"/>
    <property type="match status" value="1"/>
</dbReference>
<evidence type="ECO:0000256" key="1">
    <source>
        <dbReference type="ARBA" id="ARBA00004651"/>
    </source>
</evidence>
<sequence>MRTHRILLAFLAWAAALGVLVSLAWLGSVAWQQLLDAGQALANRGWARAIRVSPELGIFVPRCLIDTACGEVLLRVWGRSIPQWQLYIPFAPLVVWIVLGITERFGGKFQDPGQGRWAETKDLGSYLKDSPRQPRRIGYMGLVGKGVLRLPENARCAHTLIIGGTGAGKTTRYLNPNLLLDARDGLSAVVFDLKYPDPRSGFLETINFFRAWGRRVYAFTPFDPDSARLPLLDGVKTFQHAFEIAEIFRPTGQQDGAVFYRNNERQLLAGLILGVSIDGQPTMRRVYELLSQGADPLRAYVNERPAVREVLAALLGLKTDVLAGICTGLAGDLQLFLHPYLNRATSAGPGHLLDLRRLCLEPGFLYIGVPQEELQGGKGQVLLRLFKKLLDQAILEVAGEHGGRLPVHLSVYLDEFPSFGPLPNIAENLATMRSRRVAYHIALQNRAQGEAVYGRDEFRAMINNNFAQMVIFPRSLRLEDAQFFSESFGEVTVREESHSVNQEPGLFGIMGRSRQSRSFKEVARRLLTAEAMRTFPDGSAVVELVGTPPVIVRMPRLDERDSPLRQVYRRIQSRFAIPQLRRPDAALPEEPRHAVSAVSAEPPRNPLAETFRVWVGDLLQGGVPLALALDDQGKPLELILQTGDLDGLPVEAAAWADKGWVQTGTHTLTVTRLGLSRVERLWKALCEQQARLPALRWAADHAALLEGHPRAKNSAQSPLGRWTPGSVWLPLDVALDVLEAASVDWQDIELAGRSVSLVEVRWAAQDAVVLETSQVMASA</sequence>
<dbReference type="PANTHER" id="PTHR37937">
    <property type="entry name" value="CONJUGATIVE TRANSFER: DNA TRANSPORT"/>
    <property type="match status" value="1"/>
</dbReference>
<dbReference type="PANTHER" id="PTHR37937:SF1">
    <property type="entry name" value="CONJUGATIVE TRANSFER: DNA TRANSPORT"/>
    <property type="match status" value="1"/>
</dbReference>
<dbReference type="OrthoDB" id="226701at2"/>
<dbReference type="AlphaFoldDB" id="A0A2K3USZ3"/>
<gene>
    <name evidence="7" type="ORF">CVO96_17005</name>
</gene>
<comment type="caution">
    <text evidence="7">The sequence shown here is derived from an EMBL/GenBank/DDBJ whole genome shotgun (WGS) entry which is preliminary data.</text>
</comment>
<dbReference type="Proteomes" id="UP000236379">
    <property type="component" value="Unassembled WGS sequence"/>
</dbReference>
<keyword evidence="6" id="KW-0472">Membrane</keyword>
<accession>A0A2K3USZ3</accession>
<keyword evidence="3" id="KW-1003">Cell membrane</keyword>
<organism evidence="7 8">
    <name type="scientific">Deinococcus koreensis</name>
    <dbReference type="NCBI Taxonomy" id="2054903"/>
    <lineage>
        <taxon>Bacteria</taxon>
        <taxon>Thermotogati</taxon>
        <taxon>Deinococcota</taxon>
        <taxon>Deinococci</taxon>
        <taxon>Deinococcales</taxon>
        <taxon>Deinococcaceae</taxon>
        <taxon>Deinococcus</taxon>
    </lineage>
</organism>
<dbReference type="Gene3D" id="3.40.50.300">
    <property type="entry name" value="P-loop containing nucleotide triphosphate hydrolases"/>
    <property type="match status" value="2"/>
</dbReference>
<dbReference type="InterPro" id="IPR051539">
    <property type="entry name" value="T4SS-coupling_protein"/>
</dbReference>